<gene>
    <name evidence="5" type="ORF">FJZ47_18605</name>
</gene>
<comment type="caution">
    <text evidence="5">The sequence shown here is derived from an EMBL/GenBank/DDBJ whole genome shotgun (WGS) entry which is preliminary data.</text>
</comment>
<dbReference type="CDD" id="cd07989">
    <property type="entry name" value="LPLAT_AGPAT-like"/>
    <property type="match status" value="1"/>
</dbReference>
<dbReference type="InterPro" id="IPR002123">
    <property type="entry name" value="Plipid/glycerol_acylTrfase"/>
</dbReference>
<evidence type="ECO:0000256" key="2">
    <source>
        <dbReference type="ARBA" id="ARBA00022679"/>
    </source>
</evidence>
<evidence type="ECO:0000313" key="6">
    <source>
        <dbReference type="Proteomes" id="UP000712673"/>
    </source>
</evidence>
<dbReference type="SMART" id="SM00563">
    <property type="entry name" value="PlsC"/>
    <property type="match status" value="1"/>
</dbReference>
<reference evidence="5" key="1">
    <citation type="submission" date="2019-03" db="EMBL/GenBank/DDBJ databases">
        <title>Lake Tanganyika Metagenome-Assembled Genomes (MAGs).</title>
        <authorList>
            <person name="Tran P."/>
        </authorList>
    </citation>
    <scope>NUCLEOTIDE SEQUENCE</scope>
    <source>
        <strain evidence="5">K_DeepCast_65m_m2_066</strain>
    </source>
</reference>
<dbReference type="Proteomes" id="UP000712673">
    <property type="component" value="Unassembled WGS sequence"/>
</dbReference>
<feature type="domain" description="Phospholipid/glycerol acyltransferase" evidence="4">
    <location>
        <begin position="52"/>
        <end position="168"/>
    </location>
</feature>
<dbReference type="PANTHER" id="PTHR10434">
    <property type="entry name" value="1-ACYL-SN-GLYCEROL-3-PHOSPHATE ACYLTRANSFERASE"/>
    <property type="match status" value="1"/>
</dbReference>
<dbReference type="AlphaFoldDB" id="A0A938B280"/>
<dbReference type="PANTHER" id="PTHR10434:SF11">
    <property type="entry name" value="1-ACYL-SN-GLYCEROL-3-PHOSPHATE ACYLTRANSFERASE"/>
    <property type="match status" value="1"/>
</dbReference>
<protein>
    <submittedName>
        <fullName evidence="5">1-acyl-sn-glycerol-3-phosphate acyltransferase</fullName>
    </submittedName>
</protein>
<name>A0A938B280_UNCTE</name>
<organism evidence="5 6">
    <name type="scientific">Tectimicrobiota bacterium</name>
    <dbReference type="NCBI Taxonomy" id="2528274"/>
    <lineage>
        <taxon>Bacteria</taxon>
        <taxon>Pseudomonadati</taxon>
        <taxon>Nitrospinota/Tectimicrobiota group</taxon>
        <taxon>Candidatus Tectimicrobiota</taxon>
    </lineage>
</organism>
<evidence type="ECO:0000259" key="4">
    <source>
        <dbReference type="SMART" id="SM00563"/>
    </source>
</evidence>
<proteinExistence type="predicted"/>
<keyword evidence="2" id="KW-0808">Transferase</keyword>
<dbReference type="EMBL" id="VGLS01000687">
    <property type="protein sequence ID" value="MBM3225792.1"/>
    <property type="molecule type" value="Genomic_DNA"/>
</dbReference>
<evidence type="ECO:0000256" key="1">
    <source>
        <dbReference type="ARBA" id="ARBA00005189"/>
    </source>
</evidence>
<comment type="pathway">
    <text evidence="1">Lipid metabolism.</text>
</comment>
<evidence type="ECO:0000313" key="5">
    <source>
        <dbReference type="EMBL" id="MBM3225792.1"/>
    </source>
</evidence>
<accession>A0A938B280</accession>
<dbReference type="SUPFAM" id="SSF69593">
    <property type="entry name" value="Glycerol-3-phosphate (1)-acyltransferase"/>
    <property type="match status" value="1"/>
</dbReference>
<dbReference type="GO" id="GO:0003841">
    <property type="term" value="F:1-acylglycerol-3-phosphate O-acyltransferase activity"/>
    <property type="evidence" value="ECO:0007669"/>
    <property type="project" value="TreeGrafter"/>
</dbReference>
<sequence>MQSSLPLHPLAQRSLVGRLWVWVAYLAVRACFMVCCRVQVQGHETIPTRGGVLLAGNHLSVFDTLLLPYTVMAVQGVQVIWAPAKAELFRSRLLGRLLTSLGVFPVRRGQHDRQAMRRMIAYMRTDKLMLFPEGTRSQDGQLQAGKRTVGKLIYAARPVVIPVAIWGTETILACLRRPWRGRAHVTIRYGPPVDLQRYYALPDTKETAIAIVQEVMSAIASLLPPVPQKGTADGSCTLQP</sequence>
<keyword evidence="3 5" id="KW-0012">Acyltransferase</keyword>
<evidence type="ECO:0000256" key="3">
    <source>
        <dbReference type="ARBA" id="ARBA00023315"/>
    </source>
</evidence>
<dbReference type="GO" id="GO:0006654">
    <property type="term" value="P:phosphatidic acid biosynthetic process"/>
    <property type="evidence" value="ECO:0007669"/>
    <property type="project" value="TreeGrafter"/>
</dbReference>
<dbReference type="Pfam" id="PF01553">
    <property type="entry name" value="Acyltransferase"/>
    <property type="match status" value="1"/>
</dbReference>